<dbReference type="EMBL" id="LASV01000102">
    <property type="protein sequence ID" value="KKA23385.1"/>
    <property type="molecule type" value="Genomic_DNA"/>
</dbReference>
<gene>
    <name evidence="3" type="ORF">T310_2558</name>
</gene>
<protein>
    <recommendedName>
        <fullName evidence="5">Tat pathway signal sequence</fullName>
    </recommendedName>
</protein>
<keyword evidence="4" id="KW-1185">Reference proteome</keyword>
<keyword evidence="2" id="KW-0472">Membrane</keyword>
<dbReference type="OrthoDB" id="4217948at2759"/>
<comment type="caution">
    <text evidence="3">The sequence shown here is derived from an EMBL/GenBank/DDBJ whole genome shotgun (WGS) entry which is preliminary data.</text>
</comment>
<evidence type="ECO:0000313" key="3">
    <source>
        <dbReference type="EMBL" id="KKA23385.1"/>
    </source>
</evidence>
<evidence type="ECO:0000313" key="4">
    <source>
        <dbReference type="Proteomes" id="UP000053958"/>
    </source>
</evidence>
<dbReference type="AlphaFoldDB" id="A0A0F4YZ65"/>
<dbReference type="GO" id="GO:0043386">
    <property type="term" value="P:mycotoxin biosynthetic process"/>
    <property type="evidence" value="ECO:0007669"/>
    <property type="project" value="InterPro"/>
</dbReference>
<keyword evidence="2" id="KW-1133">Transmembrane helix</keyword>
<feature type="transmembrane region" description="Helical" evidence="2">
    <location>
        <begin position="48"/>
        <end position="67"/>
    </location>
</feature>
<dbReference type="PANTHER" id="PTHR33365">
    <property type="entry name" value="YALI0B05434P"/>
    <property type="match status" value="1"/>
</dbReference>
<comment type="similarity">
    <text evidence="1">Belongs to the ustYa family.</text>
</comment>
<dbReference type="RefSeq" id="XP_013329997.1">
    <property type="nucleotide sequence ID" value="XM_013474543.1"/>
</dbReference>
<dbReference type="InterPro" id="IPR021765">
    <property type="entry name" value="UstYa-like"/>
</dbReference>
<organism evidence="3 4">
    <name type="scientific">Rasamsonia emersonii (strain ATCC 16479 / CBS 393.64 / IMI 116815)</name>
    <dbReference type="NCBI Taxonomy" id="1408163"/>
    <lineage>
        <taxon>Eukaryota</taxon>
        <taxon>Fungi</taxon>
        <taxon>Dikarya</taxon>
        <taxon>Ascomycota</taxon>
        <taxon>Pezizomycotina</taxon>
        <taxon>Eurotiomycetes</taxon>
        <taxon>Eurotiomycetidae</taxon>
        <taxon>Eurotiales</taxon>
        <taxon>Trichocomaceae</taxon>
        <taxon>Rasamsonia</taxon>
    </lineage>
</organism>
<evidence type="ECO:0000256" key="1">
    <source>
        <dbReference type="ARBA" id="ARBA00035112"/>
    </source>
</evidence>
<sequence length="282" mass="32056">MFSSAKQIFKSWSPQYDQLSQEEKLLHSPDPGPNSEGWSRYKARALKLHASFLAIYALLAVAVITYLRRPSFCTPSLIHSPALEVLQHERHEYSSEAKSYYIQPPSPEIDQRWKDLLLGNFVRLSREDLRKINREEDAVILEDDGSGVGLMNVHHEIHCVPPGILLAQRNSRAAEIESPSCCADSYSTDHCLDYLLQAAMCHGDVGFMTYHWDMKRPQPVWKAAEHTCVKWDVLRDWMRARKAPIHEPGFIKHPIYGPAYPDGVPNVPTINDLLPMDSNSGP</sequence>
<reference evidence="3 4" key="1">
    <citation type="submission" date="2015-04" db="EMBL/GenBank/DDBJ databases">
        <authorList>
            <person name="Heijne W.H."/>
            <person name="Fedorova N.D."/>
            <person name="Nierman W.C."/>
            <person name="Vollebregt A.W."/>
            <person name="Zhao Z."/>
            <person name="Wu L."/>
            <person name="Kumar M."/>
            <person name="Stam H."/>
            <person name="van den Berg M.A."/>
            <person name="Pel H.J."/>
        </authorList>
    </citation>
    <scope>NUCLEOTIDE SEQUENCE [LARGE SCALE GENOMIC DNA]</scope>
    <source>
        <strain evidence="3 4">CBS 393.64</strain>
    </source>
</reference>
<dbReference type="Pfam" id="PF11807">
    <property type="entry name" value="UstYa"/>
    <property type="match status" value="1"/>
</dbReference>
<dbReference type="PANTHER" id="PTHR33365:SF12">
    <property type="entry name" value="TAT PATHWAY SIGNAL SEQUENCE"/>
    <property type="match status" value="1"/>
</dbReference>
<dbReference type="GeneID" id="25314909"/>
<accession>A0A0F4YZ65</accession>
<name>A0A0F4YZ65_RASE3</name>
<proteinExistence type="inferred from homology"/>
<evidence type="ECO:0000256" key="2">
    <source>
        <dbReference type="SAM" id="Phobius"/>
    </source>
</evidence>
<dbReference type="Proteomes" id="UP000053958">
    <property type="component" value="Unassembled WGS sequence"/>
</dbReference>
<evidence type="ECO:0008006" key="5">
    <source>
        <dbReference type="Google" id="ProtNLM"/>
    </source>
</evidence>
<keyword evidence="2" id="KW-0812">Transmembrane</keyword>